<organism evidence="1 2">
    <name type="scientific">Igneacidithiobacillus copahuensis</name>
    <dbReference type="NCBI Taxonomy" id="2724909"/>
    <lineage>
        <taxon>Bacteria</taxon>
        <taxon>Pseudomonadati</taxon>
        <taxon>Pseudomonadota</taxon>
        <taxon>Acidithiobacillia</taxon>
        <taxon>Acidithiobacillales</taxon>
        <taxon>Acidithiobacillaceae</taxon>
        <taxon>Igneacidithiobacillus</taxon>
    </lineage>
</organism>
<accession>A0AAE2YN19</accession>
<evidence type="ECO:0000313" key="1">
    <source>
        <dbReference type="EMBL" id="MBU2787127.1"/>
    </source>
</evidence>
<proteinExistence type="predicted"/>
<protein>
    <submittedName>
        <fullName evidence="1">Heterodisulfide reductase subunit B</fullName>
    </submittedName>
</protein>
<dbReference type="EMBL" id="JAAXYO010000035">
    <property type="protein sequence ID" value="MBU2787127.1"/>
    <property type="molecule type" value="Genomic_DNA"/>
</dbReference>
<gene>
    <name evidence="1" type="ORF">HFQ13_02685</name>
</gene>
<sequence>MSENTTQQGVAGHGAFFQDTNLNANEAEAATAWVRNHVDRRSVDLGERMDDIREHMWELEKEGEIIVHRISD</sequence>
<name>A0AAE2YN19_9PROT</name>
<dbReference type="AlphaFoldDB" id="A0AAE2YN19"/>
<evidence type="ECO:0000313" key="2">
    <source>
        <dbReference type="Proteomes" id="UP001197378"/>
    </source>
</evidence>
<keyword evidence="2" id="KW-1185">Reference proteome</keyword>
<feature type="non-terminal residue" evidence="1">
    <location>
        <position position="72"/>
    </location>
</feature>
<dbReference type="Proteomes" id="UP001197378">
    <property type="component" value="Unassembled WGS sequence"/>
</dbReference>
<comment type="caution">
    <text evidence="1">The sequence shown here is derived from an EMBL/GenBank/DDBJ whole genome shotgun (WGS) entry which is preliminary data.</text>
</comment>
<reference evidence="1" key="1">
    <citation type="journal article" date="2021" name="ISME J.">
        <title>Genomic evolution of the class Acidithiobacillia: deep-branching Proteobacteria living in extreme acidic conditions.</title>
        <authorList>
            <person name="Moya-Beltran A."/>
            <person name="Beard S."/>
            <person name="Rojas-Villalobos C."/>
            <person name="Issotta F."/>
            <person name="Gallardo Y."/>
            <person name="Ulloa R."/>
            <person name="Giaveno A."/>
            <person name="Degli Esposti M."/>
            <person name="Johnson D.B."/>
            <person name="Quatrini R."/>
        </authorList>
    </citation>
    <scope>NUCLEOTIDE SEQUENCE</scope>
    <source>
        <strain evidence="1">VAN18-1</strain>
    </source>
</reference>